<dbReference type="EMBL" id="LT594511">
    <property type="protein sequence ID" value="SBT76375.1"/>
    <property type="molecule type" value="Genomic_DNA"/>
</dbReference>
<dbReference type="AlphaFoldDB" id="A0A1C3KQM0"/>
<dbReference type="InterPro" id="IPR036400">
    <property type="entry name" value="Cyt_B5-like_heme/steroid_sf"/>
</dbReference>
<dbReference type="Proteomes" id="UP000243200">
    <property type="component" value="Chromosome 7"/>
</dbReference>
<protein>
    <submittedName>
        <fullName evidence="2">Cytochrome b5-like heme/steroid binding protein, putative</fullName>
    </submittedName>
</protein>
<evidence type="ECO:0000313" key="2">
    <source>
        <dbReference type="EMBL" id="SBT76375.1"/>
    </source>
</evidence>
<gene>
    <name evidence="2" type="primary">PowCR01_070020200</name>
    <name evidence="2" type="ORF">POWCR01_070020200</name>
</gene>
<evidence type="ECO:0000259" key="1">
    <source>
        <dbReference type="Pfam" id="PF00173"/>
    </source>
</evidence>
<accession>A0A1C3KQM0</accession>
<sequence>EDILLEQAGQDVTDHIFQYHSWVNVERILEHNYVGKKIKLIKIHHVE</sequence>
<dbReference type="SUPFAM" id="SSF55856">
    <property type="entry name" value="Cytochrome b5-like heme/steroid binding domain"/>
    <property type="match status" value="1"/>
</dbReference>
<dbReference type="VEuPathDB" id="PlasmoDB:POWCR01_070020200"/>
<dbReference type="Gene3D" id="3.10.120.10">
    <property type="entry name" value="Cytochrome b5-like heme/steroid binding domain"/>
    <property type="match status" value="1"/>
</dbReference>
<dbReference type="VEuPathDB" id="PlasmoDB:PocGH01_07025500"/>
<reference evidence="2 3" key="1">
    <citation type="submission" date="2016-06" db="EMBL/GenBank/DDBJ databases">
        <authorList>
            <consortium name="Pathogen Informatics"/>
        </authorList>
    </citation>
    <scope>NUCLEOTIDE SEQUENCE [LARGE SCALE GENOMIC DNA]</scope>
    <source>
        <strain evidence="2">PowCR01</strain>
    </source>
</reference>
<organism evidence="2 3">
    <name type="scientific">Plasmodium ovale</name>
    <name type="common">malaria parasite P. ovale</name>
    <dbReference type="NCBI Taxonomy" id="36330"/>
    <lineage>
        <taxon>Eukaryota</taxon>
        <taxon>Sar</taxon>
        <taxon>Alveolata</taxon>
        <taxon>Apicomplexa</taxon>
        <taxon>Aconoidasida</taxon>
        <taxon>Haemosporida</taxon>
        <taxon>Plasmodiidae</taxon>
        <taxon>Plasmodium</taxon>
        <taxon>Plasmodium (Plasmodium)</taxon>
    </lineage>
</organism>
<dbReference type="InterPro" id="IPR001199">
    <property type="entry name" value="Cyt_B5-like_heme/steroid-bd"/>
</dbReference>
<dbReference type="Pfam" id="PF00173">
    <property type="entry name" value="Cyt-b5"/>
    <property type="match status" value="1"/>
</dbReference>
<feature type="domain" description="Cytochrome b5 heme-binding" evidence="1">
    <location>
        <begin position="2"/>
        <end position="36"/>
    </location>
</feature>
<evidence type="ECO:0000313" key="3">
    <source>
        <dbReference type="Proteomes" id="UP000243200"/>
    </source>
</evidence>
<proteinExistence type="predicted"/>
<feature type="non-terminal residue" evidence="2">
    <location>
        <position position="1"/>
    </location>
</feature>
<name>A0A1C3KQM0_PLAOA</name>
<dbReference type="OrthoDB" id="260519at2759"/>